<protein>
    <submittedName>
        <fullName evidence="1">Uncharacterized protein</fullName>
    </submittedName>
</protein>
<name>A0AA36HGK9_CYLNA</name>
<reference evidence="1" key="1">
    <citation type="submission" date="2023-07" db="EMBL/GenBank/DDBJ databases">
        <authorList>
            <consortium name="CYATHOMIX"/>
        </authorList>
    </citation>
    <scope>NUCLEOTIDE SEQUENCE</scope>
    <source>
        <strain evidence="1">N/A</strain>
    </source>
</reference>
<keyword evidence="2" id="KW-1185">Reference proteome</keyword>
<accession>A0AA36HGK9</accession>
<gene>
    <name evidence="1" type="ORF">CYNAS_LOCUS21775</name>
</gene>
<dbReference type="Proteomes" id="UP001176961">
    <property type="component" value="Unassembled WGS sequence"/>
</dbReference>
<sequence length="57" mass="6681">MAEPRVRYMIRWYSPYVWAFSPLTIRNLSPLQNNALQVVFYKSVTEVDHGAPFYSGL</sequence>
<organism evidence="1 2">
    <name type="scientific">Cylicocyclus nassatus</name>
    <name type="common">Nematode worm</name>
    <dbReference type="NCBI Taxonomy" id="53992"/>
    <lineage>
        <taxon>Eukaryota</taxon>
        <taxon>Metazoa</taxon>
        <taxon>Ecdysozoa</taxon>
        <taxon>Nematoda</taxon>
        <taxon>Chromadorea</taxon>
        <taxon>Rhabditida</taxon>
        <taxon>Rhabditina</taxon>
        <taxon>Rhabditomorpha</taxon>
        <taxon>Strongyloidea</taxon>
        <taxon>Strongylidae</taxon>
        <taxon>Cylicocyclus</taxon>
    </lineage>
</organism>
<evidence type="ECO:0000313" key="1">
    <source>
        <dbReference type="EMBL" id="CAJ0609792.1"/>
    </source>
</evidence>
<dbReference type="AlphaFoldDB" id="A0AA36HGK9"/>
<dbReference type="EMBL" id="CATQJL010000326">
    <property type="protein sequence ID" value="CAJ0609792.1"/>
    <property type="molecule type" value="Genomic_DNA"/>
</dbReference>
<evidence type="ECO:0000313" key="2">
    <source>
        <dbReference type="Proteomes" id="UP001176961"/>
    </source>
</evidence>
<comment type="caution">
    <text evidence="1">The sequence shown here is derived from an EMBL/GenBank/DDBJ whole genome shotgun (WGS) entry which is preliminary data.</text>
</comment>
<proteinExistence type="predicted"/>